<name>A0A1A6AHS8_9TREE</name>
<keyword evidence="4 5" id="KW-0472">Membrane</keyword>
<dbReference type="AlphaFoldDB" id="A0A1A6AHS8"/>
<dbReference type="InterPro" id="IPR007568">
    <property type="entry name" value="RTA1"/>
</dbReference>
<dbReference type="PANTHER" id="PTHR31465:SF9">
    <property type="entry name" value="SPHINGOID LONG-CHAIN BASE TRANSPORTER RSB1"/>
    <property type="match status" value="1"/>
</dbReference>
<evidence type="ECO:0000256" key="5">
    <source>
        <dbReference type="SAM" id="Phobius"/>
    </source>
</evidence>
<dbReference type="OrthoDB" id="2565031at2759"/>
<feature type="transmembrane region" description="Helical" evidence="5">
    <location>
        <begin position="639"/>
        <end position="665"/>
    </location>
</feature>
<protein>
    <submittedName>
        <fullName evidence="6">Uncharacterized protein</fullName>
    </submittedName>
</protein>
<dbReference type="PANTHER" id="PTHR31465">
    <property type="entry name" value="PROTEIN RTA1-RELATED"/>
    <property type="match status" value="1"/>
</dbReference>
<dbReference type="STRING" id="1296121.A0A1A6AHS8"/>
<feature type="transmembrane region" description="Helical" evidence="5">
    <location>
        <begin position="522"/>
        <end position="543"/>
    </location>
</feature>
<reference evidence="6" key="1">
    <citation type="submission" date="2013-07" db="EMBL/GenBank/DDBJ databases">
        <title>The Genome Sequence of Cryptococcus dejecticola CBS10117.</title>
        <authorList>
            <consortium name="The Broad Institute Genome Sequencing Platform"/>
            <person name="Cuomo C."/>
            <person name="Litvintseva A."/>
            <person name="Chen Y."/>
            <person name="Heitman J."/>
            <person name="Sun S."/>
            <person name="Springer D."/>
            <person name="Dromer F."/>
            <person name="Young S.K."/>
            <person name="Zeng Q."/>
            <person name="Gargeya S."/>
            <person name="Fitzgerald M."/>
            <person name="Abouelleil A."/>
            <person name="Alvarado L."/>
            <person name="Berlin A.M."/>
            <person name="Chapman S.B."/>
            <person name="Dewar J."/>
            <person name="Goldberg J."/>
            <person name="Griggs A."/>
            <person name="Gujja S."/>
            <person name="Hansen M."/>
            <person name="Howarth C."/>
            <person name="Imamovic A."/>
            <person name="Larimer J."/>
            <person name="McCowan C."/>
            <person name="Murphy C."/>
            <person name="Pearson M."/>
            <person name="Priest M."/>
            <person name="Roberts A."/>
            <person name="Saif S."/>
            <person name="Shea T."/>
            <person name="Sykes S."/>
            <person name="Wortman J."/>
            <person name="Nusbaum C."/>
            <person name="Birren B."/>
        </authorList>
    </citation>
    <scope>NUCLEOTIDE SEQUENCE [LARGE SCALE GENOMIC DNA]</scope>
    <source>
        <strain evidence="6">CBS 10117</strain>
    </source>
</reference>
<dbReference type="EMBL" id="KI894027">
    <property type="protein sequence ID" value="OBR89632.1"/>
    <property type="molecule type" value="Genomic_DNA"/>
</dbReference>
<proteinExistence type="predicted"/>
<dbReference type="GO" id="GO:0005886">
    <property type="term" value="C:plasma membrane"/>
    <property type="evidence" value="ECO:0007669"/>
    <property type="project" value="TreeGrafter"/>
</dbReference>
<dbReference type="VEuPathDB" id="FungiDB:I303_01461"/>
<feature type="transmembrane region" description="Helical" evidence="5">
    <location>
        <begin position="728"/>
        <end position="745"/>
    </location>
</feature>
<keyword evidence="2 5" id="KW-0812">Transmembrane</keyword>
<dbReference type="Pfam" id="PF04479">
    <property type="entry name" value="RTA1"/>
    <property type="match status" value="1"/>
</dbReference>
<evidence type="ECO:0000256" key="2">
    <source>
        <dbReference type="ARBA" id="ARBA00022692"/>
    </source>
</evidence>
<feature type="transmembrane region" description="Helical" evidence="5">
    <location>
        <begin position="765"/>
        <end position="785"/>
    </location>
</feature>
<dbReference type="GO" id="GO:0000324">
    <property type="term" value="C:fungal-type vacuole"/>
    <property type="evidence" value="ECO:0007669"/>
    <property type="project" value="TreeGrafter"/>
</dbReference>
<evidence type="ECO:0000256" key="4">
    <source>
        <dbReference type="ARBA" id="ARBA00023136"/>
    </source>
</evidence>
<comment type="subcellular location">
    <subcellularLocation>
        <location evidence="1">Membrane</location>
        <topology evidence="1">Multi-pass membrane protein</topology>
    </subcellularLocation>
</comment>
<evidence type="ECO:0000256" key="3">
    <source>
        <dbReference type="ARBA" id="ARBA00022989"/>
    </source>
</evidence>
<sequence length="796" mass="87816">MLDLKVRLYQSPIYLSTLSEQNENLVLSGSVDLYAPSRCVIPGLDVVFAVTMEKRNQVGGKWSKPEVTDYYQAAILHGNHQVYAGSHTVAHSICAIIPQQPPSYLISSTKTMRKQVKQSFLRGFSPKVEAPQHPITCDPIVALASQDIQVYGPKHYLDDGAPLRWDDQVDIPGIGSELLLRSDQNFVSLGSALDISLTLRNLPPDLTLHSWSITLHQVTEPATGIPLPDPAPLFRDVYIIGGETNLAHLFVLPGRERPKEDTYLWRGPSARKLDRYNPSASDGSTDFNTTLHTRVPSPVIGAIPSCTGGFVYASIQHTLCLTLHFSVLGEDLKGVKLPNKNGTPVEGAIRAWTYERPIHILSDLHNIGEAPTPIYSKDSHSFNDDDETFVPSSLVKTFNLPHMASMTKSKVGFLRPVGLNIANLEERIRDHWQSTAGLCACFDELRKDAQKTGLDGVSDPMSTNATCNHAIGSANLFTGEVEYSNYDYLVNETSTYVFLALFCFVTVSHILFGVYWRKWWTIYTLCAGAILESIGWGGRYWSAKTTVWQPEAGGIWDSNTQGFIMQIVCLIIAPTFFSAANYILLGNLVTITGSQYSSLTPTSFSKLFTFTDFLCLLIQCIGGGMVGTATTGDGMRRGLHVMAVGVIAQIVVTIIFSALLIEFIWRWSMAKEVQRQFDLLAWTSMFRWRRSRSSSATISDKSPSSGVSPNTSASLDVRFTGTRRSASVILALVTSNLLILARSLYRAVELLGFSPEHPGAYADQNLFIAMDASLMLVLLFIYICAHPGLLDGRTLF</sequence>
<keyword evidence="3 5" id="KW-1133">Transmembrane helix</keyword>
<evidence type="ECO:0000256" key="1">
    <source>
        <dbReference type="ARBA" id="ARBA00004141"/>
    </source>
</evidence>
<feature type="transmembrane region" description="Helical" evidence="5">
    <location>
        <begin position="607"/>
        <end position="627"/>
    </location>
</feature>
<feature type="transmembrane region" description="Helical" evidence="5">
    <location>
        <begin position="563"/>
        <end position="586"/>
    </location>
</feature>
<gene>
    <name evidence="6" type="ORF">I303_01461</name>
</gene>
<accession>A0A1A6AHS8</accession>
<evidence type="ECO:0000313" key="6">
    <source>
        <dbReference type="EMBL" id="OBR89632.1"/>
    </source>
</evidence>
<feature type="transmembrane region" description="Helical" evidence="5">
    <location>
        <begin position="496"/>
        <end position="515"/>
    </location>
</feature>
<organism evidence="6">
    <name type="scientific">Kwoniella dejecticola CBS 10117</name>
    <dbReference type="NCBI Taxonomy" id="1296121"/>
    <lineage>
        <taxon>Eukaryota</taxon>
        <taxon>Fungi</taxon>
        <taxon>Dikarya</taxon>
        <taxon>Basidiomycota</taxon>
        <taxon>Agaricomycotina</taxon>
        <taxon>Tremellomycetes</taxon>
        <taxon>Tremellales</taxon>
        <taxon>Cryptococcaceae</taxon>
        <taxon>Kwoniella</taxon>
    </lineage>
</organism>